<evidence type="ECO:0000313" key="2">
    <source>
        <dbReference type="EMBL" id="ODQ82161.1"/>
    </source>
</evidence>
<protein>
    <submittedName>
        <fullName evidence="2">Uncharacterized protein</fullName>
    </submittedName>
</protein>
<keyword evidence="1" id="KW-0732">Signal</keyword>
<reference evidence="3" key="1">
    <citation type="submission" date="2016-05" db="EMBL/GenBank/DDBJ databases">
        <title>Comparative genomics of biotechnologically important yeasts.</title>
        <authorList>
            <consortium name="DOE Joint Genome Institute"/>
            <person name="Riley R."/>
            <person name="Haridas S."/>
            <person name="Wolfe K.H."/>
            <person name="Lopes M.R."/>
            <person name="Hittinger C.T."/>
            <person name="Goker M."/>
            <person name="Salamov A."/>
            <person name="Wisecaver J."/>
            <person name="Long T.M."/>
            <person name="Aerts A.L."/>
            <person name="Barry K."/>
            <person name="Choi C."/>
            <person name="Clum A."/>
            <person name="Coughlan A.Y."/>
            <person name="Deshpande S."/>
            <person name="Douglass A.P."/>
            <person name="Hanson S.J."/>
            <person name="Klenk H.-P."/>
            <person name="Labutti K."/>
            <person name="Lapidus A."/>
            <person name="Lindquist E."/>
            <person name="Lipzen A."/>
            <person name="Meier-Kolthoff J.P."/>
            <person name="Ohm R.A."/>
            <person name="Otillar R.P."/>
            <person name="Pangilinan J."/>
            <person name="Peng Y."/>
            <person name="Rokas A."/>
            <person name="Rosa C.A."/>
            <person name="Scheuner C."/>
            <person name="Sibirny A.A."/>
            <person name="Slot J.C."/>
            <person name="Stielow J.B."/>
            <person name="Sun H."/>
            <person name="Kurtzman C.P."/>
            <person name="Blackwell M."/>
            <person name="Grigoriev I.V."/>
            <person name="Jeffries T.W."/>
        </authorList>
    </citation>
    <scope>NUCLEOTIDE SEQUENCE [LARGE SCALE GENOMIC DNA]</scope>
    <source>
        <strain evidence="3">NRRL Y-12698</strain>
    </source>
</reference>
<dbReference type="Proteomes" id="UP000094336">
    <property type="component" value="Unassembled WGS sequence"/>
</dbReference>
<name>A0A1E3QX40_9ASCO</name>
<sequence>MRFSNITLATILVSTAFAAPLADAKANAVAVAEPEAGLVSWAEGLVTGAVSDVEGLFVSLTS</sequence>
<feature type="chain" id="PRO_5009134427" evidence="1">
    <location>
        <begin position="19"/>
        <end position="62"/>
    </location>
</feature>
<keyword evidence="3" id="KW-1185">Reference proteome</keyword>
<organism evidence="2 3">
    <name type="scientific">Babjeviella inositovora NRRL Y-12698</name>
    <dbReference type="NCBI Taxonomy" id="984486"/>
    <lineage>
        <taxon>Eukaryota</taxon>
        <taxon>Fungi</taxon>
        <taxon>Dikarya</taxon>
        <taxon>Ascomycota</taxon>
        <taxon>Saccharomycotina</taxon>
        <taxon>Pichiomycetes</taxon>
        <taxon>Serinales incertae sedis</taxon>
        <taxon>Babjeviella</taxon>
    </lineage>
</organism>
<dbReference type="EMBL" id="KV454427">
    <property type="protein sequence ID" value="ODQ82161.1"/>
    <property type="molecule type" value="Genomic_DNA"/>
</dbReference>
<feature type="signal peptide" evidence="1">
    <location>
        <begin position="1"/>
        <end position="18"/>
    </location>
</feature>
<evidence type="ECO:0000256" key="1">
    <source>
        <dbReference type="SAM" id="SignalP"/>
    </source>
</evidence>
<dbReference type="RefSeq" id="XP_018987489.1">
    <property type="nucleotide sequence ID" value="XM_019132508.1"/>
</dbReference>
<proteinExistence type="predicted"/>
<evidence type="ECO:0000313" key="3">
    <source>
        <dbReference type="Proteomes" id="UP000094336"/>
    </source>
</evidence>
<gene>
    <name evidence="2" type="ORF">BABINDRAFT_6767</name>
</gene>
<dbReference type="GeneID" id="30150361"/>
<feature type="non-terminal residue" evidence="2">
    <location>
        <position position="62"/>
    </location>
</feature>
<accession>A0A1E3QX40</accession>
<dbReference type="AlphaFoldDB" id="A0A1E3QX40"/>